<evidence type="ECO:0000256" key="2">
    <source>
        <dbReference type="SAM" id="SignalP"/>
    </source>
</evidence>
<gene>
    <name evidence="4" type="ORF">H9712_08200</name>
</gene>
<dbReference type="Proteomes" id="UP000823921">
    <property type="component" value="Unassembled WGS sequence"/>
</dbReference>
<dbReference type="AlphaFoldDB" id="A0A9D2MMM9"/>
<keyword evidence="2" id="KW-0732">Signal</keyword>
<comment type="caution">
    <text evidence="4">The sequence shown here is derived from an EMBL/GenBank/DDBJ whole genome shotgun (WGS) entry which is preliminary data.</text>
</comment>
<evidence type="ECO:0000313" key="4">
    <source>
        <dbReference type="EMBL" id="HJB80952.1"/>
    </source>
</evidence>
<name>A0A9D2MMM9_9FIRM</name>
<accession>A0A9D2MMM9</accession>
<feature type="signal peptide" evidence="2">
    <location>
        <begin position="1"/>
        <end position="24"/>
    </location>
</feature>
<dbReference type="EMBL" id="DWXO01000078">
    <property type="protein sequence ID" value="HJB80952.1"/>
    <property type="molecule type" value="Genomic_DNA"/>
</dbReference>
<evidence type="ECO:0000313" key="5">
    <source>
        <dbReference type="Proteomes" id="UP000823921"/>
    </source>
</evidence>
<keyword evidence="1" id="KW-0677">Repeat</keyword>
<dbReference type="InterPro" id="IPR001119">
    <property type="entry name" value="SLH_dom"/>
</dbReference>
<reference evidence="4" key="1">
    <citation type="journal article" date="2021" name="PeerJ">
        <title>Extensive microbial diversity within the chicken gut microbiome revealed by metagenomics and culture.</title>
        <authorList>
            <person name="Gilroy R."/>
            <person name="Ravi A."/>
            <person name="Getino M."/>
            <person name="Pursley I."/>
            <person name="Horton D.L."/>
            <person name="Alikhan N.F."/>
            <person name="Baker D."/>
            <person name="Gharbi K."/>
            <person name="Hall N."/>
            <person name="Watson M."/>
            <person name="Adriaenssens E.M."/>
            <person name="Foster-Nyarko E."/>
            <person name="Jarju S."/>
            <person name="Secka A."/>
            <person name="Antonio M."/>
            <person name="Oren A."/>
            <person name="Chaudhuri R.R."/>
            <person name="La Ragione R."/>
            <person name="Hildebrand F."/>
            <person name="Pallen M.J."/>
        </authorList>
    </citation>
    <scope>NUCLEOTIDE SEQUENCE</scope>
    <source>
        <strain evidence="4">CHK192-8294</strain>
    </source>
</reference>
<sequence>MKHRLLSGLLALVLVLGLAPGALAAPPAEEEAAQVLAALDIMVGDENGDLALERTITRAEFTKMTVAASTSRDTVGDTVSVKPYPDVPQTHWAAPYVKAAVDLGLVQGDLYGNFNPDQKITLAEGVTMVLRLLGYTDSDFTGVWPAGQMAQYRALDLDEGVNCAQNENMTRRDALYLFYNLMVTKNKSGTYHLNVLEPTLNLVNAAGELDRVALINSAMEGPAVASANWQNALPFNASTATVYRNGKAAAVSSIQVQDVLYWSKSMRTVWAYSDKATGTLEALSPSASAPTSVTVAGKTYAIETTSAAYELSDLGSYTVGDQVTLLLGRNGGVAALGQAPGEGALLYGVITKVENQSYDDGSNGTYTARTVTVAATDGSAYRYQCSEKSLEEGNLVQVTVGDSDVQVKRLSKAALTGKVSADGAKLGSYALADDVQIIDTYESHTPVRIYPSRLAEVELTGDMVRYYALNSDGEISHLILNDVTGDLYQYGIITDVNEVNVSLPTGGFQVSSSYTYDVGGQELVFASASTIYNLKTGPCQIKMDSDTNVERLYNLTERKLDRVSVSGNFAVGADKQQYALSEQVVVYVYENGDYLLSSLSRVASGDYTLTGWYDKSESAGGRIRVIVAK</sequence>
<evidence type="ECO:0000256" key="1">
    <source>
        <dbReference type="ARBA" id="ARBA00022737"/>
    </source>
</evidence>
<proteinExistence type="predicted"/>
<protein>
    <submittedName>
        <fullName evidence="4">S-layer homology domain-containing protein</fullName>
    </submittedName>
</protein>
<reference evidence="4" key="2">
    <citation type="submission" date="2021-04" db="EMBL/GenBank/DDBJ databases">
        <authorList>
            <person name="Gilroy R."/>
        </authorList>
    </citation>
    <scope>NUCLEOTIDE SEQUENCE</scope>
    <source>
        <strain evidence="4">CHK192-8294</strain>
    </source>
</reference>
<organism evidence="4 5">
    <name type="scientific">Candidatus Flavonifractor intestinigallinarum</name>
    <dbReference type="NCBI Taxonomy" id="2838586"/>
    <lineage>
        <taxon>Bacteria</taxon>
        <taxon>Bacillati</taxon>
        <taxon>Bacillota</taxon>
        <taxon>Clostridia</taxon>
        <taxon>Eubacteriales</taxon>
        <taxon>Oscillospiraceae</taxon>
        <taxon>Flavonifractor</taxon>
    </lineage>
</organism>
<feature type="chain" id="PRO_5039610538" evidence="2">
    <location>
        <begin position="25"/>
        <end position="629"/>
    </location>
</feature>
<evidence type="ECO:0000259" key="3">
    <source>
        <dbReference type="PROSITE" id="PS51272"/>
    </source>
</evidence>
<feature type="domain" description="SLH" evidence="3">
    <location>
        <begin position="80"/>
        <end position="143"/>
    </location>
</feature>
<dbReference type="Pfam" id="PF00395">
    <property type="entry name" value="SLH"/>
    <property type="match status" value="1"/>
</dbReference>
<dbReference type="PROSITE" id="PS51272">
    <property type="entry name" value="SLH"/>
    <property type="match status" value="1"/>
</dbReference>